<keyword evidence="1" id="KW-0472">Membrane</keyword>
<keyword evidence="1" id="KW-0812">Transmembrane</keyword>
<comment type="caution">
    <text evidence="2">The sequence shown here is derived from an EMBL/GenBank/DDBJ whole genome shotgun (WGS) entry which is preliminary data.</text>
</comment>
<keyword evidence="3" id="KW-1185">Reference proteome</keyword>
<keyword evidence="1" id="KW-1133">Transmembrane helix</keyword>
<reference evidence="2 3" key="1">
    <citation type="submission" date="2024-09" db="EMBL/GenBank/DDBJ databases">
        <authorList>
            <person name="Sun Q."/>
            <person name="Mori K."/>
        </authorList>
    </citation>
    <scope>NUCLEOTIDE SEQUENCE [LARGE SCALE GENOMIC DNA]</scope>
    <source>
        <strain evidence="2 3">CCM 7659</strain>
    </source>
</reference>
<protein>
    <submittedName>
        <fullName evidence="2">Uncharacterized protein</fullName>
    </submittedName>
</protein>
<name>A0ABV5JPV7_9ACTN</name>
<proteinExistence type="predicted"/>
<organism evidence="2 3">
    <name type="scientific">Dietzia aerolata</name>
    <dbReference type="NCBI Taxonomy" id="595984"/>
    <lineage>
        <taxon>Bacteria</taxon>
        <taxon>Bacillati</taxon>
        <taxon>Actinomycetota</taxon>
        <taxon>Actinomycetes</taxon>
        <taxon>Mycobacteriales</taxon>
        <taxon>Dietziaceae</taxon>
        <taxon>Dietzia</taxon>
    </lineage>
</organism>
<evidence type="ECO:0000256" key="1">
    <source>
        <dbReference type="SAM" id="Phobius"/>
    </source>
</evidence>
<feature type="transmembrane region" description="Helical" evidence="1">
    <location>
        <begin position="119"/>
        <end position="138"/>
    </location>
</feature>
<sequence length="316" mass="32658">MKWRLLPVIGVVVVVLDATLLATGAIGPGTALALFLAVEVPLGAAVVGDYLRRYRSLRARSGRRRDAWRALAGDDPYLRMIVAEARTVASLGRWIARRPDVPRGAVAIGYSRGTLGMPLMMVAAALIELVAIHLLVPWPTVRLVLDLLGVYALIVVLGWLAGRIVRPHLVVGGELAAGGGLAAGGELVLRSGPAVCARVPLDAVSSVRRDRRLSPTDAGIVGVGAGVSAGAGAGDSAGAGDGGPAALVLPGPDGTSVTIGLARPVEASVPGFPWTRAVPREVSEVRLHVDDPEAAVRELVRAGDGLHKAESAHLRK</sequence>
<dbReference type="Proteomes" id="UP001589700">
    <property type="component" value="Unassembled WGS sequence"/>
</dbReference>
<evidence type="ECO:0000313" key="3">
    <source>
        <dbReference type="Proteomes" id="UP001589700"/>
    </source>
</evidence>
<dbReference type="RefSeq" id="WP_380023300.1">
    <property type="nucleotide sequence ID" value="NZ_JBHMDY010000004.1"/>
</dbReference>
<evidence type="ECO:0000313" key="2">
    <source>
        <dbReference type="EMBL" id="MFB9259791.1"/>
    </source>
</evidence>
<accession>A0ABV5JPV7</accession>
<feature type="transmembrane region" description="Helical" evidence="1">
    <location>
        <begin position="144"/>
        <end position="162"/>
    </location>
</feature>
<feature type="transmembrane region" description="Helical" evidence="1">
    <location>
        <begin position="32"/>
        <end position="51"/>
    </location>
</feature>
<gene>
    <name evidence="2" type="ORF">ACFFVD_08245</name>
</gene>
<dbReference type="EMBL" id="JBHMDY010000004">
    <property type="protein sequence ID" value="MFB9259791.1"/>
    <property type="molecule type" value="Genomic_DNA"/>
</dbReference>